<keyword evidence="1" id="KW-0812">Transmembrane</keyword>
<dbReference type="OrthoDB" id="3831168at2"/>
<proteinExistence type="predicted"/>
<gene>
    <name evidence="3" type="ORF">A8L58_03495</name>
    <name evidence="2" type="ORF">AXH35_02030</name>
</gene>
<dbReference type="KEGG" id="aaci:ASQ49_12505"/>
<feature type="transmembrane region" description="Helical" evidence="1">
    <location>
        <begin position="81"/>
        <end position="99"/>
    </location>
</feature>
<keyword evidence="1" id="KW-0472">Membrane</keyword>
<feature type="transmembrane region" description="Helical" evidence="1">
    <location>
        <begin position="161"/>
        <end position="180"/>
    </location>
</feature>
<dbReference type="EMBL" id="CP014352">
    <property type="protein sequence ID" value="AMS04436.1"/>
    <property type="molecule type" value="Genomic_DNA"/>
</dbReference>
<reference evidence="2 4" key="2">
    <citation type="submission" date="2016-02" db="EMBL/GenBank/DDBJ databases">
        <title>Complete Genome Sequence of Propionibacterium acidipropionici ATCC 55737.</title>
        <authorList>
            <person name="Luna Flores C.H."/>
            <person name="Nielsen L.K."/>
            <person name="Marcellin E."/>
        </authorList>
    </citation>
    <scope>NUCLEOTIDE SEQUENCE [LARGE SCALE GENOMIC DNA]</scope>
    <source>
        <strain evidence="2 4">ATCC 55737</strain>
    </source>
</reference>
<accession>A0A142KE98</accession>
<dbReference type="RefSeq" id="WP_015070519.1">
    <property type="nucleotide sequence ID" value="NZ_CP013126.1"/>
</dbReference>
<dbReference type="GeneID" id="88085826"/>
<organism evidence="2 4">
    <name type="scientific">Acidipropionibacterium acidipropionici</name>
    <dbReference type="NCBI Taxonomy" id="1748"/>
    <lineage>
        <taxon>Bacteria</taxon>
        <taxon>Bacillati</taxon>
        <taxon>Actinomycetota</taxon>
        <taxon>Actinomycetes</taxon>
        <taxon>Propionibacteriales</taxon>
        <taxon>Propionibacteriaceae</taxon>
        <taxon>Acidipropionibacterium</taxon>
    </lineage>
</organism>
<reference evidence="3 5" key="1">
    <citation type="journal article" date="2016" name="Plant Dis.">
        <title>Improved production of propionic acid using genome shuffling.</title>
        <authorList>
            <person name="Luna-Flores C.H."/>
            <person name="Palfreyman R.W."/>
            <person name="Kromer J.O."/>
            <person name="Nielsen L.K."/>
            <person name="Marcellin E."/>
        </authorList>
    </citation>
    <scope>NUCLEOTIDE SEQUENCE [LARGE SCALE GENOMIC DNA]</scope>
    <source>
        <strain evidence="3 5">F3E8</strain>
    </source>
</reference>
<evidence type="ECO:0000313" key="5">
    <source>
        <dbReference type="Proteomes" id="UP000178666"/>
    </source>
</evidence>
<evidence type="ECO:0000313" key="2">
    <source>
        <dbReference type="EMBL" id="AMS04436.1"/>
    </source>
</evidence>
<feature type="transmembrane region" description="Helical" evidence="1">
    <location>
        <begin position="106"/>
        <end position="128"/>
    </location>
</feature>
<evidence type="ECO:0000313" key="4">
    <source>
        <dbReference type="Proteomes" id="UP000075221"/>
    </source>
</evidence>
<name>A0A142KE98_9ACTN</name>
<protein>
    <recommendedName>
        <fullName evidence="6">DUF2567 domain-containing protein</fullName>
    </recommendedName>
</protein>
<evidence type="ECO:0000256" key="1">
    <source>
        <dbReference type="SAM" id="Phobius"/>
    </source>
</evidence>
<keyword evidence="1" id="KW-1133">Transmembrane helix</keyword>
<dbReference type="Proteomes" id="UP000178666">
    <property type="component" value="Chromosome"/>
</dbReference>
<evidence type="ECO:0008006" key="6">
    <source>
        <dbReference type="Google" id="ProtNLM"/>
    </source>
</evidence>
<sequence>MTTSADPRPASRASRRPATRRIADAPVLRVTVVYLIVAAAAGALAGVIWHLASSLPSYTIGTDGSASISERGLTSVFSADAVYSLIGVLLGAGLGLLAWRWYSRRGAWVVALAGAGALLSALACWWVGTLLGPDSFPTRVSSAKAGDTVQIDLALHTWTPVMVWALAALLPVLVISLIRWDAPSRSD</sequence>
<feature type="transmembrane region" description="Helical" evidence="1">
    <location>
        <begin position="30"/>
        <end position="52"/>
    </location>
</feature>
<keyword evidence="5" id="KW-1185">Reference proteome</keyword>
<evidence type="ECO:0000313" key="3">
    <source>
        <dbReference type="EMBL" id="AOZ45931.1"/>
    </source>
</evidence>
<dbReference type="EMBL" id="CP015970">
    <property type="protein sequence ID" value="AOZ45931.1"/>
    <property type="molecule type" value="Genomic_DNA"/>
</dbReference>
<dbReference type="Proteomes" id="UP000075221">
    <property type="component" value="Chromosome"/>
</dbReference>
<dbReference type="AlphaFoldDB" id="A0A142KE98"/>
<dbReference type="OMA" id="LACWWVG"/>